<name>A0A844ATR4_9RHOB</name>
<dbReference type="PANTHER" id="PTHR30483:SF6">
    <property type="entry name" value="PERIPLASMIC BINDING PROTEIN OF ABC TRANSPORTER FOR NATURAL AMINO ACIDS"/>
    <property type="match status" value="1"/>
</dbReference>
<dbReference type="InterPro" id="IPR022478">
    <property type="entry name" value="ABC_transptr_sub-bd_PQQ"/>
</dbReference>
<dbReference type="Proteomes" id="UP000436694">
    <property type="component" value="Unassembled WGS sequence"/>
</dbReference>
<comment type="caution">
    <text evidence="5">The sequence shown here is derived from an EMBL/GenBank/DDBJ whole genome shotgun (WGS) entry which is preliminary data.</text>
</comment>
<keyword evidence="3" id="KW-0813">Transport</keyword>
<accession>A0A844ATR4</accession>
<proteinExistence type="inferred from homology"/>
<dbReference type="EMBL" id="WIXK01000005">
    <property type="protein sequence ID" value="MQY43187.1"/>
    <property type="molecule type" value="Genomic_DNA"/>
</dbReference>
<dbReference type="NCBIfam" id="TIGR03863">
    <property type="entry name" value="PQQ_ABC_bind"/>
    <property type="match status" value="1"/>
</dbReference>
<dbReference type="AlphaFoldDB" id="A0A844ATR4"/>
<dbReference type="SUPFAM" id="SSF53822">
    <property type="entry name" value="Periplasmic binding protein-like I"/>
    <property type="match status" value="1"/>
</dbReference>
<evidence type="ECO:0000259" key="4">
    <source>
        <dbReference type="Pfam" id="PF13458"/>
    </source>
</evidence>
<dbReference type="Pfam" id="PF13458">
    <property type="entry name" value="Peripla_BP_6"/>
    <property type="match status" value="1"/>
</dbReference>
<dbReference type="InterPro" id="IPR028081">
    <property type="entry name" value="Leu-bd"/>
</dbReference>
<dbReference type="PANTHER" id="PTHR30483">
    <property type="entry name" value="LEUCINE-SPECIFIC-BINDING PROTEIN"/>
    <property type="match status" value="1"/>
</dbReference>
<evidence type="ECO:0000313" key="5">
    <source>
        <dbReference type="EMBL" id="MQY43187.1"/>
    </source>
</evidence>
<protein>
    <submittedName>
        <fullName evidence="5">ABC transporter substrate-binding protein</fullName>
    </submittedName>
</protein>
<dbReference type="GO" id="GO:0006865">
    <property type="term" value="P:amino acid transport"/>
    <property type="evidence" value="ECO:0007669"/>
    <property type="project" value="UniProtKB-KW"/>
</dbReference>
<gene>
    <name evidence="5" type="ORF">GG681_11095</name>
</gene>
<organism evidence="5 6">
    <name type="scientific">Tritonibacter aquimaris</name>
    <dbReference type="NCBI Taxonomy" id="2663379"/>
    <lineage>
        <taxon>Bacteria</taxon>
        <taxon>Pseudomonadati</taxon>
        <taxon>Pseudomonadota</taxon>
        <taxon>Alphaproteobacteria</taxon>
        <taxon>Rhodobacterales</taxon>
        <taxon>Paracoccaceae</taxon>
        <taxon>Tritonibacter</taxon>
    </lineage>
</organism>
<evidence type="ECO:0000256" key="3">
    <source>
        <dbReference type="ARBA" id="ARBA00022970"/>
    </source>
</evidence>
<comment type="similarity">
    <text evidence="1">Belongs to the leucine-binding protein family.</text>
</comment>
<sequence length="373" mass="40890">MLAGATSIDIPIVFLKQVQSDRPTLSNLDPVPEDLARAGAELALKDNKTTGQFLGHTYALTVLEVTTDADVIASAQSALQQSQLLVLDVAPQNITTIADLTQAQNALLFNASAGDIALRGSDCRANLLHSVPSDAMRADALMQFARSKRWEDLALISGPNPIDLTFAQALRDSAHKFGLKISAELTWDIDADMRRNAAQEIPLLTQRLGDYDLLLVADETDDFGRYIPFNTWRARPVAGSAGLMPQTWSRVVEQWGAAQLQSRFHDLAQRDMRARDYGAWAAVRSIGEAVTRTGSADPQTLRDFILSETFELAGFKGRPLSYRSWNGQLRQPIPLVTQRAVVTQAPLPGYLHQTSEMDTLGADQPESTCEAFQ</sequence>
<dbReference type="CDD" id="cd06268">
    <property type="entry name" value="PBP1_ABC_transporter_LIVBP-like"/>
    <property type="match status" value="1"/>
</dbReference>
<reference evidence="5 6" key="1">
    <citation type="submission" date="2019-10" db="EMBL/GenBank/DDBJ databases">
        <title>Epibacterium sp. nov., isolated from seawater.</title>
        <authorList>
            <person name="Zhang X."/>
            <person name="Li N."/>
        </authorList>
    </citation>
    <scope>NUCLEOTIDE SEQUENCE [LARGE SCALE GENOMIC DNA]</scope>
    <source>
        <strain evidence="5 6">SM1969</strain>
    </source>
</reference>
<evidence type="ECO:0000256" key="1">
    <source>
        <dbReference type="ARBA" id="ARBA00010062"/>
    </source>
</evidence>
<dbReference type="InterPro" id="IPR028082">
    <property type="entry name" value="Peripla_BP_I"/>
</dbReference>
<dbReference type="Gene3D" id="3.40.50.2300">
    <property type="match status" value="2"/>
</dbReference>
<evidence type="ECO:0000313" key="6">
    <source>
        <dbReference type="Proteomes" id="UP000436694"/>
    </source>
</evidence>
<feature type="domain" description="Leucine-binding protein" evidence="4">
    <location>
        <begin position="36"/>
        <end position="184"/>
    </location>
</feature>
<keyword evidence="2" id="KW-0732">Signal</keyword>
<evidence type="ECO:0000256" key="2">
    <source>
        <dbReference type="ARBA" id="ARBA00022729"/>
    </source>
</evidence>
<dbReference type="InterPro" id="IPR051010">
    <property type="entry name" value="BCAA_transport"/>
</dbReference>
<keyword evidence="6" id="KW-1185">Reference proteome</keyword>
<keyword evidence="3" id="KW-0029">Amino-acid transport</keyword>